<dbReference type="PROSITE" id="PS50044">
    <property type="entry name" value="SIGMA54_3"/>
    <property type="match status" value="1"/>
</dbReference>
<dbReference type="InterPro" id="IPR007046">
    <property type="entry name" value="RNA_pol_sigma_54_core-bd"/>
</dbReference>
<dbReference type="AlphaFoldDB" id="A0A956N9F7"/>
<keyword evidence="4" id="KW-0548">Nucleotidyltransferase</keyword>
<evidence type="ECO:0000259" key="10">
    <source>
        <dbReference type="Pfam" id="PF04963"/>
    </source>
</evidence>
<accession>A0A956N9F7</accession>
<organism evidence="11 12">
    <name type="scientific">Eiseniibacteriota bacterium</name>
    <dbReference type="NCBI Taxonomy" id="2212470"/>
    <lineage>
        <taxon>Bacteria</taxon>
        <taxon>Candidatus Eiseniibacteriota</taxon>
    </lineage>
</organism>
<reference evidence="11" key="1">
    <citation type="submission" date="2020-04" db="EMBL/GenBank/DDBJ databases">
        <authorList>
            <person name="Zhang T."/>
        </authorList>
    </citation>
    <scope>NUCLEOTIDE SEQUENCE</scope>
    <source>
        <strain evidence="11">HKST-UBA02</strain>
    </source>
</reference>
<dbReference type="InterPro" id="IPR000394">
    <property type="entry name" value="RNA_pol_sigma_54"/>
</dbReference>
<comment type="caution">
    <text evidence="11">The sequence shown here is derived from an EMBL/GenBank/DDBJ whole genome shotgun (WGS) entry which is preliminary data.</text>
</comment>
<dbReference type="PIRSF" id="PIRSF000774">
    <property type="entry name" value="RpoN"/>
    <property type="match status" value="1"/>
</dbReference>
<evidence type="ECO:0000256" key="6">
    <source>
        <dbReference type="ARBA" id="ARBA00023082"/>
    </source>
</evidence>
<feature type="domain" description="RNA polymerase sigma factor 54 core-binding" evidence="10">
    <location>
        <begin position="91"/>
        <end position="268"/>
    </location>
</feature>
<dbReference type="GO" id="GO:0006352">
    <property type="term" value="P:DNA-templated transcription initiation"/>
    <property type="evidence" value="ECO:0007669"/>
    <property type="project" value="InterPro"/>
</dbReference>
<dbReference type="GO" id="GO:0016987">
    <property type="term" value="F:sigma factor activity"/>
    <property type="evidence" value="ECO:0007669"/>
    <property type="project" value="UniProtKB-KW"/>
</dbReference>
<dbReference type="Pfam" id="PF04552">
    <property type="entry name" value="Sigma54_DBD"/>
    <property type="match status" value="1"/>
</dbReference>
<evidence type="ECO:0000256" key="1">
    <source>
        <dbReference type="ARBA" id="ARBA00008798"/>
    </source>
</evidence>
<dbReference type="Gene3D" id="1.10.10.1330">
    <property type="entry name" value="RNA polymerase sigma-54 factor, core-binding domain"/>
    <property type="match status" value="1"/>
</dbReference>
<reference evidence="11" key="2">
    <citation type="journal article" date="2021" name="Microbiome">
        <title>Successional dynamics and alternative stable states in a saline activated sludge microbial community over 9 years.</title>
        <authorList>
            <person name="Wang Y."/>
            <person name="Ye J."/>
            <person name="Ju F."/>
            <person name="Liu L."/>
            <person name="Boyd J.A."/>
            <person name="Deng Y."/>
            <person name="Parks D.H."/>
            <person name="Jiang X."/>
            <person name="Yin X."/>
            <person name="Woodcroft B.J."/>
            <person name="Tyson G.W."/>
            <person name="Hugenholtz P."/>
            <person name="Polz M.F."/>
            <person name="Zhang T."/>
        </authorList>
    </citation>
    <scope>NUCLEOTIDE SEQUENCE</scope>
    <source>
        <strain evidence="11">HKST-UBA02</strain>
    </source>
</reference>
<dbReference type="PANTHER" id="PTHR32248:SF4">
    <property type="entry name" value="RNA POLYMERASE SIGMA-54 FACTOR"/>
    <property type="match status" value="1"/>
</dbReference>
<dbReference type="Gene3D" id="1.10.10.60">
    <property type="entry name" value="Homeodomain-like"/>
    <property type="match status" value="1"/>
</dbReference>
<dbReference type="NCBIfam" id="TIGR02395">
    <property type="entry name" value="rpoN_sigma"/>
    <property type="match status" value="1"/>
</dbReference>
<dbReference type="GO" id="GO:0001216">
    <property type="term" value="F:DNA-binding transcription activator activity"/>
    <property type="evidence" value="ECO:0007669"/>
    <property type="project" value="InterPro"/>
</dbReference>
<comment type="similarity">
    <text evidence="1">Belongs to the sigma-54 factor family.</text>
</comment>
<sequence length="446" mass="50576">MTSPRLALSLTQRVHVGSEVRKALHLLQLPGIELQAEVRREIMENPCLEIDDEGEEGLLEWGEAKGDRLFGTHRPDQLWEEWTSREIPAPPDGLRPHLRRQIALSAALRPSLREVAEYWVENIDDRGYVHGSAEEVAQALEVTTPEAVDALRFVQSLDPPGVGATDLRDSLRLQLERLHPEARLARQIVEEAWHVLPKGLLRLSLHLGEPVEEIRRAIGVLSSLSPRPGHEFDPDPVRAIWPDVVVRELEGEFVVTMEEAIQPRVRWSPSLAEFQSADPDVSRFLTEKRRSARWILRALQRRRRTLVLVTEAIVSNQERFFREGPEALRPLTLKDIGGSVGLHESTVARVTQDKYADTPRGILPLRYFFSGRVRKAGHEDVAARAVKERIREIIREEEAGKPISDQTIAERLTYEGIRIARRTVAKYRDQLGIPRAQLRGLAVPAA</sequence>
<name>A0A956N9F7_UNCEI</name>
<dbReference type="PANTHER" id="PTHR32248">
    <property type="entry name" value="RNA POLYMERASE SIGMA-54 FACTOR"/>
    <property type="match status" value="1"/>
</dbReference>
<dbReference type="PRINTS" id="PR00045">
    <property type="entry name" value="SIGMA54FCT"/>
</dbReference>
<evidence type="ECO:0000256" key="5">
    <source>
        <dbReference type="ARBA" id="ARBA00023015"/>
    </source>
</evidence>
<protein>
    <submittedName>
        <fullName evidence="11">RNA polymerase factor sigma-54</fullName>
    </submittedName>
</protein>
<evidence type="ECO:0000256" key="4">
    <source>
        <dbReference type="ARBA" id="ARBA00022695"/>
    </source>
</evidence>
<evidence type="ECO:0000256" key="2">
    <source>
        <dbReference type="ARBA" id="ARBA00022478"/>
    </source>
</evidence>
<gene>
    <name evidence="11" type="primary">rpoN</name>
    <name evidence="11" type="ORF">KDA27_04465</name>
</gene>
<evidence type="ECO:0000256" key="3">
    <source>
        <dbReference type="ARBA" id="ARBA00022679"/>
    </source>
</evidence>
<evidence type="ECO:0000256" key="7">
    <source>
        <dbReference type="ARBA" id="ARBA00023125"/>
    </source>
</evidence>
<dbReference type="PROSITE" id="PS00718">
    <property type="entry name" value="SIGMA54_2"/>
    <property type="match status" value="1"/>
</dbReference>
<dbReference type="GO" id="GO:0016779">
    <property type="term" value="F:nucleotidyltransferase activity"/>
    <property type="evidence" value="ECO:0007669"/>
    <property type="project" value="UniProtKB-KW"/>
</dbReference>
<dbReference type="GO" id="GO:0000428">
    <property type="term" value="C:DNA-directed RNA polymerase complex"/>
    <property type="evidence" value="ECO:0007669"/>
    <property type="project" value="UniProtKB-KW"/>
</dbReference>
<dbReference type="Pfam" id="PF00309">
    <property type="entry name" value="Sigma54_AID"/>
    <property type="match status" value="1"/>
</dbReference>
<dbReference type="InterPro" id="IPR007634">
    <property type="entry name" value="RNA_pol_sigma_54_DNA-bd"/>
</dbReference>
<evidence type="ECO:0000313" key="11">
    <source>
        <dbReference type="EMBL" id="MCA9755034.1"/>
    </source>
</evidence>
<dbReference type="GO" id="GO:0003677">
    <property type="term" value="F:DNA binding"/>
    <property type="evidence" value="ECO:0007669"/>
    <property type="project" value="UniProtKB-KW"/>
</dbReference>
<proteinExistence type="inferred from homology"/>
<evidence type="ECO:0000256" key="8">
    <source>
        <dbReference type="ARBA" id="ARBA00023163"/>
    </source>
</evidence>
<dbReference type="Proteomes" id="UP000739538">
    <property type="component" value="Unassembled WGS sequence"/>
</dbReference>
<evidence type="ECO:0000313" key="12">
    <source>
        <dbReference type="Proteomes" id="UP000739538"/>
    </source>
</evidence>
<keyword evidence="2" id="KW-0240">DNA-directed RNA polymerase</keyword>
<dbReference type="InterPro" id="IPR038709">
    <property type="entry name" value="RpoN_core-bd_sf"/>
</dbReference>
<keyword evidence="6" id="KW-0731">Sigma factor</keyword>
<evidence type="ECO:0000259" key="9">
    <source>
        <dbReference type="Pfam" id="PF04552"/>
    </source>
</evidence>
<keyword evidence="5" id="KW-0805">Transcription regulation</keyword>
<dbReference type="EMBL" id="JAGQHS010000014">
    <property type="protein sequence ID" value="MCA9755034.1"/>
    <property type="molecule type" value="Genomic_DNA"/>
</dbReference>
<dbReference type="Pfam" id="PF04963">
    <property type="entry name" value="Sigma54_CBD"/>
    <property type="match status" value="1"/>
</dbReference>
<keyword evidence="3" id="KW-0808">Transferase</keyword>
<keyword evidence="7" id="KW-0238">DNA-binding</keyword>
<keyword evidence="8" id="KW-0804">Transcription</keyword>
<feature type="domain" description="RNA polymerase sigma factor 54 DNA-binding" evidence="9">
    <location>
        <begin position="284"/>
        <end position="439"/>
    </location>
</feature>